<evidence type="ECO:0000259" key="1">
    <source>
        <dbReference type="Pfam" id="PF14541"/>
    </source>
</evidence>
<dbReference type="InterPro" id="IPR001461">
    <property type="entry name" value="Aspartic_peptidase_A1"/>
</dbReference>
<dbReference type="AlphaFoldDB" id="A0ABD2YA99"/>
<protein>
    <recommendedName>
        <fullName evidence="1">Xylanase inhibitor C-terminal domain-containing protein</fullName>
    </recommendedName>
</protein>
<comment type="caution">
    <text evidence="2">The sequence shown here is derived from an EMBL/GenBank/DDBJ whole genome shotgun (WGS) entry which is preliminary data.</text>
</comment>
<dbReference type="SUPFAM" id="SSF50630">
    <property type="entry name" value="Acid proteases"/>
    <property type="match status" value="1"/>
</dbReference>
<dbReference type="Proteomes" id="UP001630127">
    <property type="component" value="Unassembled WGS sequence"/>
</dbReference>
<evidence type="ECO:0000313" key="2">
    <source>
        <dbReference type="EMBL" id="KAL3504080.1"/>
    </source>
</evidence>
<feature type="domain" description="Xylanase inhibitor C-terminal" evidence="1">
    <location>
        <begin position="62"/>
        <end position="193"/>
    </location>
</feature>
<evidence type="ECO:0000313" key="3">
    <source>
        <dbReference type="Proteomes" id="UP001630127"/>
    </source>
</evidence>
<keyword evidence="3" id="KW-1185">Reference proteome</keyword>
<proteinExistence type="predicted"/>
<sequence>MLLLNQDREFKYITLSWRVPSAIGLSTPKVDYHLTRHMLMGQILKGATDYPLRPRIVAGIILNVPSIVFSTKGTVIDFITYLPESLHIALPTAFKQSMAKYPLAVAQEKLDTCYNVKGIIRICLPNIVFHFASGTGVSLNPSGIVWIPRKNPYVWCLGFAANEKSDDLTIIGNIQQRELDILYNIDAGQIGFGTKPCGS</sequence>
<reference evidence="2 3" key="1">
    <citation type="submission" date="2024-11" db="EMBL/GenBank/DDBJ databases">
        <title>A near-complete genome assembly of Cinchona calisaya.</title>
        <authorList>
            <person name="Lian D.C."/>
            <person name="Zhao X.W."/>
            <person name="Wei L."/>
        </authorList>
    </citation>
    <scope>NUCLEOTIDE SEQUENCE [LARGE SCALE GENOMIC DNA]</scope>
    <source>
        <tissue evidence="2">Nenye</tissue>
    </source>
</reference>
<dbReference type="Pfam" id="PF14541">
    <property type="entry name" value="TAXi_C"/>
    <property type="match status" value="1"/>
</dbReference>
<name>A0ABD2YA99_9GENT</name>
<dbReference type="EMBL" id="JBJUIK010000014">
    <property type="protein sequence ID" value="KAL3504080.1"/>
    <property type="molecule type" value="Genomic_DNA"/>
</dbReference>
<dbReference type="InterPro" id="IPR032799">
    <property type="entry name" value="TAXi_C"/>
</dbReference>
<dbReference type="InterPro" id="IPR021109">
    <property type="entry name" value="Peptidase_aspartic_dom_sf"/>
</dbReference>
<accession>A0ABD2YA99</accession>
<dbReference type="PANTHER" id="PTHR13683">
    <property type="entry name" value="ASPARTYL PROTEASES"/>
    <property type="match status" value="1"/>
</dbReference>
<dbReference type="Gene3D" id="2.40.70.10">
    <property type="entry name" value="Acid Proteases"/>
    <property type="match status" value="1"/>
</dbReference>
<organism evidence="2 3">
    <name type="scientific">Cinchona calisaya</name>
    <dbReference type="NCBI Taxonomy" id="153742"/>
    <lineage>
        <taxon>Eukaryota</taxon>
        <taxon>Viridiplantae</taxon>
        <taxon>Streptophyta</taxon>
        <taxon>Embryophyta</taxon>
        <taxon>Tracheophyta</taxon>
        <taxon>Spermatophyta</taxon>
        <taxon>Magnoliopsida</taxon>
        <taxon>eudicotyledons</taxon>
        <taxon>Gunneridae</taxon>
        <taxon>Pentapetalae</taxon>
        <taxon>asterids</taxon>
        <taxon>lamiids</taxon>
        <taxon>Gentianales</taxon>
        <taxon>Rubiaceae</taxon>
        <taxon>Cinchonoideae</taxon>
        <taxon>Cinchoneae</taxon>
        <taxon>Cinchona</taxon>
    </lineage>
</organism>
<dbReference type="PANTHER" id="PTHR13683:SF398">
    <property type="entry name" value="ASPARTYL PROTEASE AED1-LIKE"/>
    <property type="match status" value="1"/>
</dbReference>
<gene>
    <name evidence="2" type="ORF">ACH5RR_033921</name>
</gene>